<dbReference type="EMBL" id="KX494109">
    <property type="protein sequence ID" value="ARX96671.1"/>
    <property type="molecule type" value="Genomic_DNA"/>
</dbReference>
<geneLocation type="mitochondrion" evidence="11"/>
<dbReference type="PROSITE" id="PS50253">
    <property type="entry name" value="COX3"/>
    <property type="match status" value="1"/>
</dbReference>
<keyword evidence="6 9" id="KW-1133">Transmembrane helix</keyword>
<dbReference type="InterPro" id="IPR035973">
    <property type="entry name" value="Cyt_c_oxidase_su3-like_sf"/>
</dbReference>
<comment type="function">
    <text evidence="8">Component of the cytochrome c oxidase, the last enzyme in the mitochondrial electron transport chain which drives oxidative phosphorylation. The respiratory chain contains 3 multisubunit complexes succinate dehydrogenase (complex II, CII), ubiquinol-cytochrome c oxidoreductase (cytochrome b-c1 complex, complex III, CIII) and cytochrome c oxidase (complex IV, CIV), that cooperate to transfer electrons derived from NADH and succinate to molecular oxygen, creating an electrochemical gradient over the inner membrane that drives transmembrane transport and the ATP synthase. Cytochrome c oxidase is the component of the respiratory chain that catalyzes the reduction of oxygen to water. Electrons originating from reduced cytochrome c in the intermembrane space (IMS) are transferred via the dinuclear copper A center (CU(A)) of subunit 2 and heme A of subunit 1 to the active site in subunit 1, a binuclear center (BNC) formed by heme A3 and copper B (CU(B)). The BNC reduces molecular oxygen to 2 water molecules using 4 electrons from cytochrome c in the IMS and 4 protons from the mitochondrial matrix.</text>
</comment>
<evidence type="ECO:0000256" key="8">
    <source>
        <dbReference type="RuleBase" id="RU003375"/>
    </source>
</evidence>
<feature type="transmembrane region" description="Helical" evidence="9">
    <location>
        <begin position="127"/>
        <end position="147"/>
    </location>
</feature>
<evidence type="ECO:0000256" key="6">
    <source>
        <dbReference type="ARBA" id="ARBA00022989"/>
    </source>
</evidence>
<dbReference type="GO" id="GO:0016020">
    <property type="term" value="C:membrane"/>
    <property type="evidence" value="ECO:0007669"/>
    <property type="project" value="UniProtKB-SubCell"/>
</dbReference>
<dbReference type="PANTHER" id="PTHR11403">
    <property type="entry name" value="CYTOCHROME C OXIDASE SUBUNIT III"/>
    <property type="match status" value="1"/>
</dbReference>
<keyword evidence="4 8" id="KW-0812">Transmembrane</keyword>
<feature type="domain" description="Heme-copper oxidase subunit III family profile" evidence="10">
    <location>
        <begin position="4"/>
        <end position="261"/>
    </location>
</feature>
<accession>A0A343DRJ7</accession>
<organism evidence="11">
    <name type="scientific">Cerceris sp. SJW-2017</name>
    <dbReference type="NCBI Taxonomy" id="2008741"/>
    <lineage>
        <taxon>Eukaryota</taxon>
        <taxon>Metazoa</taxon>
        <taxon>Ecdysozoa</taxon>
        <taxon>Arthropoda</taxon>
        <taxon>Hexapoda</taxon>
        <taxon>Insecta</taxon>
        <taxon>Pterygota</taxon>
        <taxon>Neoptera</taxon>
        <taxon>Endopterygota</taxon>
        <taxon>Hymenoptera</taxon>
        <taxon>Apocrita</taxon>
        <taxon>Aculeata</taxon>
        <taxon>Apoidea</taxon>
        <taxon>Crabronidae</taxon>
        <taxon>Philanthinae</taxon>
        <taxon>Cercerini</taxon>
        <taxon>Cerceris</taxon>
    </lineage>
</organism>
<dbReference type="CDD" id="cd01665">
    <property type="entry name" value="Cyt_c_Oxidase_III"/>
    <property type="match status" value="1"/>
</dbReference>
<keyword evidence="7 9" id="KW-0472">Membrane</keyword>
<feature type="transmembrane region" description="Helical" evidence="9">
    <location>
        <begin position="239"/>
        <end position="260"/>
    </location>
</feature>
<dbReference type="InterPro" id="IPR000298">
    <property type="entry name" value="Cyt_c_oxidase-like_su3"/>
</dbReference>
<dbReference type="InterPro" id="IPR013833">
    <property type="entry name" value="Cyt_c_oxidase_su3_a-hlx"/>
</dbReference>
<evidence type="ECO:0000313" key="11">
    <source>
        <dbReference type="EMBL" id="ARX96671.1"/>
    </source>
</evidence>
<evidence type="ECO:0000256" key="3">
    <source>
        <dbReference type="ARBA" id="ARBA00015944"/>
    </source>
</evidence>
<keyword evidence="8 11" id="KW-0496">Mitochondrion</keyword>
<dbReference type="Gene3D" id="1.10.287.70">
    <property type="match status" value="1"/>
</dbReference>
<dbReference type="InterPro" id="IPR033945">
    <property type="entry name" value="Cyt_c_oxase_su3_dom"/>
</dbReference>
<dbReference type="SUPFAM" id="SSF81452">
    <property type="entry name" value="Cytochrome c oxidase subunit III-like"/>
    <property type="match status" value="1"/>
</dbReference>
<dbReference type="GO" id="GO:0004129">
    <property type="term" value="F:cytochrome-c oxidase activity"/>
    <property type="evidence" value="ECO:0007669"/>
    <property type="project" value="InterPro"/>
</dbReference>
<feature type="transmembrane region" description="Helical" evidence="9">
    <location>
        <begin position="159"/>
        <end position="179"/>
    </location>
</feature>
<name>A0A343DRJ7_9HYME</name>
<feature type="transmembrane region" description="Helical" evidence="9">
    <location>
        <begin position="40"/>
        <end position="58"/>
    </location>
</feature>
<gene>
    <name evidence="11" type="primary">cox3</name>
</gene>
<proteinExistence type="inferred from homology"/>
<feature type="transmembrane region" description="Helical" evidence="9">
    <location>
        <begin position="79"/>
        <end position="107"/>
    </location>
</feature>
<dbReference type="PANTHER" id="PTHR11403:SF7">
    <property type="entry name" value="CYTOCHROME C OXIDASE SUBUNIT 3"/>
    <property type="match status" value="1"/>
</dbReference>
<evidence type="ECO:0000256" key="5">
    <source>
        <dbReference type="ARBA" id="ARBA00022967"/>
    </source>
</evidence>
<dbReference type="Pfam" id="PF00510">
    <property type="entry name" value="COX3"/>
    <property type="match status" value="1"/>
</dbReference>
<reference evidence="11" key="1">
    <citation type="journal article" date="2018" name="Mol. Phylogenet. Evol.">
        <title>Gene arrangement and sequence of mitochondrial genomes yield insights into the phylogeny and evolution of bees and sphecid wasps (Hymenoptera: Apoidea).</title>
        <authorList>
            <person name="Zheng B.Y."/>
            <person name="Cao L.J."/>
            <person name="Tang P."/>
            <person name="van Achterberg K."/>
            <person name="Hoffmann A.A."/>
            <person name="Chen H.Y."/>
            <person name="Chen X.X."/>
            <person name="Wei S.J."/>
        </authorList>
    </citation>
    <scope>NUCLEOTIDE SEQUENCE</scope>
</reference>
<dbReference type="Gene3D" id="1.20.120.80">
    <property type="entry name" value="Cytochrome c oxidase, subunit III, four-helix bundle"/>
    <property type="match status" value="1"/>
</dbReference>
<evidence type="ECO:0000259" key="10">
    <source>
        <dbReference type="PROSITE" id="PS50253"/>
    </source>
</evidence>
<dbReference type="InterPro" id="IPR024791">
    <property type="entry name" value="Cyt_c/ubiquinol_Oxase_su3"/>
</dbReference>
<dbReference type="GO" id="GO:0005739">
    <property type="term" value="C:mitochondrion"/>
    <property type="evidence" value="ECO:0007669"/>
    <property type="project" value="TreeGrafter"/>
</dbReference>
<comment type="subcellular location">
    <subcellularLocation>
        <location evidence="1">Membrane</location>
        <topology evidence="1">Multi-pass membrane protein</topology>
    </subcellularLocation>
</comment>
<evidence type="ECO:0000256" key="2">
    <source>
        <dbReference type="ARBA" id="ARBA00010581"/>
    </source>
</evidence>
<evidence type="ECO:0000256" key="9">
    <source>
        <dbReference type="SAM" id="Phobius"/>
    </source>
</evidence>
<keyword evidence="5" id="KW-1278">Translocase</keyword>
<feature type="transmembrane region" description="Helical" evidence="9">
    <location>
        <begin position="191"/>
        <end position="218"/>
    </location>
</feature>
<dbReference type="AlphaFoldDB" id="A0A343DRJ7"/>
<evidence type="ECO:0000256" key="4">
    <source>
        <dbReference type="ARBA" id="ARBA00022692"/>
    </source>
</evidence>
<protein>
    <recommendedName>
        <fullName evidence="3 8">Cytochrome c oxidase subunit 3</fullName>
    </recommendedName>
</protein>
<dbReference type="GO" id="GO:0006123">
    <property type="term" value="P:mitochondrial electron transport, cytochrome c to oxygen"/>
    <property type="evidence" value="ECO:0007669"/>
    <property type="project" value="TreeGrafter"/>
</dbReference>
<comment type="similarity">
    <text evidence="2 8">Belongs to the cytochrome c oxidase subunit 3 family.</text>
</comment>
<feature type="transmembrane region" description="Helical" evidence="9">
    <location>
        <begin position="16"/>
        <end position="34"/>
    </location>
</feature>
<sequence>MNKSNHPFHMVTNSPWPILTSMSIFSNFSSMIIMFNFKNYYLNILSILLLIACMFMWWKDIIRESTFQGMHTMMVKKGIRMGMISFIISELFFFFSIFWTFFHFSIMPSIHIGLKWPPKGIILFNPYDIPLLNTIILLSSGFFLTWSHHSLLNKNFSQSILSLILTIMLGMYFSCLQMYEYYNAPFTINDGSFGSIFFLGTGFHGIHVIIGSIFLIIMMMRMNFNHFSNYSHLGFECSIWYWHFVDVIWLLLYISFYWWLNN</sequence>
<evidence type="ECO:0000256" key="7">
    <source>
        <dbReference type="ARBA" id="ARBA00023136"/>
    </source>
</evidence>
<evidence type="ECO:0000256" key="1">
    <source>
        <dbReference type="ARBA" id="ARBA00004141"/>
    </source>
</evidence>